<keyword evidence="2" id="KW-0812">Transmembrane</keyword>
<keyword evidence="4" id="KW-1185">Reference proteome</keyword>
<dbReference type="Proteomes" id="UP001148786">
    <property type="component" value="Unassembled WGS sequence"/>
</dbReference>
<comment type="similarity">
    <text evidence="1">Belongs to the FAD-binding monooxygenase family.</text>
</comment>
<evidence type="ECO:0000256" key="1">
    <source>
        <dbReference type="ARBA" id="ARBA00010139"/>
    </source>
</evidence>
<dbReference type="Gene3D" id="3.50.50.60">
    <property type="entry name" value="FAD/NAD(P)-binding domain"/>
    <property type="match status" value="2"/>
</dbReference>
<keyword evidence="2" id="KW-0472">Membrane</keyword>
<evidence type="ECO:0000256" key="2">
    <source>
        <dbReference type="SAM" id="Phobius"/>
    </source>
</evidence>
<dbReference type="OrthoDB" id="74360at2759"/>
<evidence type="ECO:0000313" key="4">
    <source>
        <dbReference type="Proteomes" id="UP001148786"/>
    </source>
</evidence>
<name>A0A9W8TFC2_9AGAR</name>
<dbReference type="InterPro" id="IPR036188">
    <property type="entry name" value="FAD/NAD-bd_sf"/>
</dbReference>
<protein>
    <recommendedName>
        <fullName evidence="5">FAD/NAD(P)-binding domain-containing protein</fullName>
    </recommendedName>
</protein>
<reference evidence="3" key="1">
    <citation type="submission" date="2022-07" db="EMBL/GenBank/DDBJ databases">
        <title>Genome Sequence of Agrocybe chaxingu.</title>
        <authorList>
            <person name="Buettner E."/>
        </authorList>
    </citation>
    <scope>NUCLEOTIDE SEQUENCE</scope>
    <source>
        <strain evidence="3">MP-N11</strain>
    </source>
</reference>
<dbReference type="EMBL" id="JANKHO010000004">
    <property type="protein sequence ID" value="KAJ3518017.1"/>
    <property type="molecule type" value="Genomic_DNA"/>
</dbReference>
<feature type="transmembrane region" description="Helical" evidence="2">
    <location>
        <begin position="21"/>
        <end position="42"/>
    </location>
</feature>
<sequence>MSTSSQDGRYRMGDFAIDDPRPMRVVVIGAGYAGIVAGIRFLQRVPNLELTIYDANAGIGGTWYSNRYPGLSCDIPSHGYQLTFDNYTGWSAFYATGQEIQKNMETIVDKYELRPYIKLSHRLTLEAKRTSIQKNTTGKIDKPDYDTWEEFQDICDLLFLGVGGLSRWVWPDIPGLDAFNGKAIHSANWYTGTGLEKGWEESVKDWGDKTIGVIGVGSSAIQIVAALQPKVKHIVNYVRGKTWISSTFVRERLMKLSGGEVVENFEVARIDFRQSMLTKLEKKPWIADHLIPNFPVACRRLTPGPGFLEALCEDNVDFIPTLIKCVTPTGIETVDGNSQELDVVICATGFDTSYQLDFDVIGRGGITMKEHQTPHPKTYLSIAVDGFPNLFYGFGPNSGVGSGNLLLIIERQVDYAVAATLKLQRERLKSIEVKPEAVDAFEEYIDAYFPTTVFGTKCKSWYKQGREEGRVVGLWPGSSMHAQRVLTHPRWEDYNYELLDNVTNRLYWIGNGDTVAGLDPTRFDSSWYLKPDHIDYPPVDVNFQSRFGPEQFDPPPTIC</sequence>
<keyword evidence="2" id="KW-1133">Transmembrane helix</keyword>
<comment type="caution">
    <text evidence="3">The sequence shown here is derived from an EMBL/GenBank/DDBJ whole genome shotgun (WGS) entry which is preliminary data.</text>
</comment>
<dbReference type="PANTHER" id="PTHR42877">
    <property type="entry name" value="L-ORNITHINE N(5)-MONOOXYGENASE-RELATED"/>
    <property type="match status" value="1"/>
</dbReference>
<dbReference type="InterPro" id="IPR051209">
    <property type="entry name" value="FAD-bind_Monooxygenase_sf"/>
</dbReference>
<evidence type="ECO:0000313" key="3">
    <source>
        <dbReference type="EMBL" id="KAJ3518017.1"/>
    </source>
</evidence>
<dbReference type="Pfam" id="PF13450">
    <property type="entry name" value="NAD_binding_8"/>
    <property type="match status" value="1"/>
</dbReference>
<gene>
    <name evidence="3" type="ORF">NLJ89_g144</name>
</gene>
<organism evidence="3 4">
    <name type="scientific">Agrocybe chaxingu</name>
    <dbReference type="NCBI Taxonomy" id="84603"/>
    <lineage>
        <taxon>Eukaryota</taxon>
        <taxon>Fungi</taxon>
        <taxon>Dikarya</taxon>
        <taxon>Basidiomycota</taxon>
        <taxon>Agaricomycotina</taxon>
        <taxon>Agaricomycetes</taxon>
        <taxon>Agaricomycetidae</taxon>
        <taxon>Agaricales</taxon>
        <taxon>Agaricineae</taxon>
        <taxon>Strophariaceae</taxon>
        <taxon>Agrocybe</taxon>
    </lineage>
</organism>
<evidence type="ECO:0008006" key="5">
    <source>
        <dbReference type="Google" id="ProtNLM"/>
    </source>
</evidence>
<dbReference type="PANTHER" id="PTHR42877:SF7">
    <property type="entry name" value="FLAVIN-BINDING MONOOXYGENASE-RELATED"/>
    <property type="match status" value="1"/>
</dbReference>
<dbReference type="AlphaFoldDB" id="A0A9W8TFC2"/>
<proteinExistence type="inferred from homology"/>
<accession>A0A9W8TFC2</accession>
<dbReference type="SUPFAM" id="SSF51905">
    <property type="entry name" value="FAD/NAD(P)-binding domain"/>
    <property type="match status" value="2"/>
</dbReference>